<dbReference type="Proteomes" id="UP000183442">
    <property type="component" value="Unassembled WGS sequence"/>
</dbReference>
<name>A0A1I4K385_METOL</name>
<reference evidence="2" key="1">
    <citation type="submission" date="2016-10" db="EMBL/GenBank/DDBJ databases">
        <authorList>
            <person name="Varghese N."/>
        </authorList>
    </citation>
    <scope>NUCLEOTIDE SEQUENCE [LARGE SCALE GENOMIC DNA]</scope>
    <source>
        <strain evidence="2">DSM 16632</strain>
    </source>
</reference>
<dbReference type="OrthoDB" id="78488at2157"/>
<evidence type="ECO:0008006" key="3">
    <source>
        <dbReference type="Google" id="ProtNLM"/>
    </source>
</evidence>
<dbReference type="SUPFAM" id="SSF49373">
    <property type="entry name" value="Invasin/intimin cell-adhesion fragments"/>
    <property type="match status" value="1"/>
</dbReference>
<evidence type="ECO:0000313" key="2">
    <source>
        <dbReference type="Proteomes" id="UP000183442"/>
    </source>
</evidence>
<accession>A0A1I4K385</accession>
<organism evidence="1 2">
    <name type="scientific">Methanobrevibacter olleyae</name>
    <dbReference type="NCBI Taxonomy" id="294671"/>
    <lineage>
        <taxon>Archaea</taxon>
        <taxon>Methanobacteriati</taxon>
        <taxon>Methanobacteriota</taxon>
        <taxon>Methanomada group</taxon>
        <taxon>Methanobacteria</taxon>
        <taxon>Methanobacteriales</taxon>
        <taxon>Methanobacteriaceae</taxon>
        <taxon>Methanobrevibacter</taxon>
    </lineage>
</organism>
<dbReference type="SUPFAM" id="SSF51126">
    <property type="entry name" value="Pectin lyase-like"/>
    <property type="match status" value="1"/>
</dbReference>
<dbReference type="EMBL" id="FOTL01000032">
    <property type="protein sequence ID" value="SFL73081.1"/>
    <property type="molecule type" value="Genomic_DNA"/>
</dbReference>
<dbReference type="InterPro" id="IPR011050">
    <property type="entry name" value="Pectin_lyase_fold/virulence"/>
</dbReference>
<proteinExistence type="predicted"/>
<evidence type="ECO:0000313" key="1">
    <source>
        <dbReference type="EMBL" id="SFL73081.1"/>
    </source>
</evidence>
<sequence length="691" mass="77606">MTKDLSKVAIVFLFLIFLSISAVSAQENTNSEVGLNDNAAILEVEEKDNKGNVGISEDNAAILEVEEKDNKGNVGISEDNRAILEVEEKEDTIGVDSNEEILGNGNPGSFKDLQKLINNAKPGDTITLNKDYVYKKGDSRILINKALTINGKNHKIDGKSSTGIFNITGSNVKLKGIKFINANPYEPVYGDGWEADDSFGGAILWIGHNGYVDSCKFINNRAVYGSAISWQGNNGILYNSLFERNFDSEAIRWSGNNGKLLENTFQNNYNKYHLISIDGNNYDIFYNTLKFNTFINNNIGSEMIASDGGDPKITINNCLFIDNSIANLEYGFFMIDDDDDINESTFYIYRDINNPDVKVPNLFYNRDKNYAVDYYENGKKIASGKLHDGIVFKNLNINSHLITMKYTNSKGKVITHYLQIYTKGTYLNANNIVMFKNDGTQYILRVTNYNGVPLANKRVAISIFRNGEFSGYYYKTTDAKGYIKLPIKKKAGNYNIFASCMEGSSWEGVNIPISIKTTLKILKSPITQNKDLKIFYLGGTFKVKIIKLDGKPVGAGKVVKFTIAGKTYTKKTNKNGWVYLKIKLKPKKYTITTQYGKFKAKNEIVVKPLLIANNIVKKKAGIIKFKVKLVNSKGKPQAKMRIRVKIKGKIYKIKTNKNGIATLKIKNLKKGKYNIYTRYGVSKIKNTIRIK</sequence>
<dbReference type="Gene3D" id="2.160.20.10">
    <property type="entry name" value="Single-stranded right-handed beta-helix, Pectin lyase-like"/>
    <property type="match status" value="1"/>
</dbReference>
<protein>
    <recommendedName>
        <fullName evidence="3">Adhesin-like protein</fullName>
    </recommendedName>
</protein>
<dbReference type="InterPro" id="IPR008964">
    <property type="entry name" value="Invasin/intimin_cell_adhesion"/>
</dbReference>
<dbReference type="RefSeq" id="WP_074798826.1">
    <property type="nucleotide sequence ID" value="NZ_FOTL01000032.1"/>
</dbReference>
<dbReference type="InterPro" id="IPR012334">
    <property type="entry name" value="Pectin_lyas_fold"/>
</dbReference>
<gene>
    <name evidence="1" type="ORF">SAMN02910297_01618</name>
</gene>
<dbReference type="AlphaFoldDB" id="A0A1I4K385"/>